<organism evidence="1 2">
    <name type="scientific">Candidatus Thiomargarita nelsonii</name>
    <dbReference type="NCBI Taxonomy" id="1003181"/>
    <lineage>
        <taxon>Bacteria</taxon>
        <taxon>Pseudomonadati</taxon>
        <taxon>Pseudomonadota</taxon>
        <taxon>Gammaproteobacteria</taxon>
        <taxon>Thiotrichales</taxon>
        <taxon>Thiotrichaceae</taxon>
        <taxon>Thiomargarita</taxon>
    </lineage>
</organism>
<accession>A0A0A6PD21</accession>
<evidence type="ECO:0000313" key="1">
    <source>
        <dbReference type="EMBL" id="KHD10424.1"/>
    </source>
</evidence>
<comment type="caution">
    <text evidence="1">The sequence shown here is derived from an EMBL/GenBank/DDBJ whole genome shotgun (WGS) entry which is preliminary data.</text>
</comment>
<name>A0A0A6PD21_9GAMM</name>
<protein>
    <recommendedName>
        <fullName evidence="3">Class I SAM-dependent methyltransferase</fullName>
    </recommendedName>
</protein>
<evidence type="ECO:0000313" key="2">
    <source>
        <dbReference type="Proteomes" id="UP000030428"/>
    </source>
</evidence>
<dbReference type="Gene3D" id="3.40.50.150">
    <property type="entry name" value="Vaccinia Virus protein VP39"/>
    <property type="match status" value="1"/>
</dbReference>
<dbReference type="AlphaFoldDB" id="A0A0A6PD21"/>
<evidence type="ECO:0008006" key="3">
    <source>
        <dbReference type="Google" id="ProtNLM"/>
    </source>
</evidence>
<dbReference type="EMBL" id="JSZA02000006">
    <property type="protein sequence ID" value="KHD10424.1"/>
    <property type="molecule type" value="Genomic_DNA"/>
</dbReference>
<keyword evidence="2" id="KW-1185">Reference proteome</keyword>
<gene>
    <name evidence="1" type="ORF">PN36_02465</name>
</gene>
<reference evidence="1 2" key="1">
    <citation type="journal article" date="2016" name="Front. Microbiol.">
        <title>Single-Cell (Meta-)Genomics of a Dimorphic Candidatus Thiomargarita nelsonii Reveals Genomic Plasticity.</title>
        <authorList>
            <person name="Flood B.E."/>
            <person name="Fliss P."/>
            <person name="Jones D.S."/>
            <person name="Dick G.J."/>
            <person name="Jain S."/>
            <person name="Kaster A.K."/>
            <person name="Winkel M."/>
            <person name="Mussmann M."/>
            <person name="Bailey J."/>
        </authorList>
    </citation>
    <scope>NUCLEOTIDE SEQUENCE [LARGE SCALE GENOMIC DNA]</scope>
    <source>
        <strain evidence="1">Hydrate Ridge</strain>
    </source>
</reference>
<dbReference type="SUPFAM" id="SSF53335">
    <property type="entry name" value="S-adenosyl-L-methionine-dependent methyltransferases"/>
    <property type="match status" value="1"/>
</dbReference>
<dbReference type="Proteomes" id="UP000030428">
    <property type="component" value="Unassembled WGS sequence"/>
</dbReference>
<sequence>MQNKNVLNICLPDNFELFTDKVIERGWVGDTGKNRREIAGGISKMEAHILATIITQNNVKKSVETGVANGISTLAITQAIALNQGRHYGIDPVQFQEHQGVALTLLEQHQLLENFTLCHGPTHIEAPKLLDKNERFELVFIDGMHTFDYKFIDSFYGDLLLDVGGFLVFHDLLLPSVKKLFRFIKAQNKYRVILTPELQPSLYRKGRFTAAAFIKRKPYWYFWLNGFCNLLVLQKISNTEPPWNFFNNF</sequence>
<dbReference type="InterPro" id="IPR029063">
    <property type="entry name" value="SAM-dependent_MTases_sf"/>
</dbReference>
<proteinExistence type="predicted"/>
<dbReference type="Pfam" id="PF13578">
    <property type="entry name" value="Methyltransf_24"/>
    <property type="match status" value="1"/>
</dbReference>